<dbReference type="Proteomes" id="UP001056386">
    <property type="component" value="Chromosome 2"/>
</dbReference>
<sequence>MIRYPKASANFAALAAALFCAATATAGQQNPGQGPAAAAAAAPAVSVSHAAQQPADENNNSDESVSAQDEVKLTGKFAALARAKGLDKDPRVKQAIAMFTDKILADAYKDYFMRQITPSEAEISAYYNKHKSDYNLYSLSHILVKFEKDPSNLPAEQAKKIEAQAFNKAQAIEARLKAGADFHELAAQLSDDANSRIDGGRVPETMARFLAPAFKPEILAAKQGDITPPLKSSFGYHIIMVEGVVPSDMARNRADVINDIREGKLAEKQISLTSSK</sequence>
<feature type="region of interest" description="Disordered" evidence="3">
    <location>
        <begin position="48"/>
        <end position="68"/>
    </location>
</feature>
<feature type="signal peptide" evidence="4">
    <location>
        <begin position="1"/>
        <end position="26"/>
    </location>
</feature>
<evidence type="ECO:0000256" key="4">
    <source>
        <dbReference type="SAM" id="SignalP"/>
    </source>
</evidence>
<name>A0AAP9XY09_BURGL</name>
<proteinExistence type="predicted"/>
<reference evidence="6 8" key="1">
    <citation type="submission" date="2020-12" db="EMBL/GenBank/DDBJ databases">
        <title>FDA dAtabase for Regulatory Grade micrObial Sequences (FDA-ARGOS): Supporting development and validation of Infectious Disease Dx tests.</title>
        <authorList>
            <person name="Minogue T."/>
            <person name="Wolcott M."/>
            <person name="Wasieloski L."/>
            <person name="Aguilar W."/>
            <person name="Moore D."/>
            <person name="Jaissle J."/>
            <person name="Tallon L."/>
            <person name="Sadzewicz L."/>
            <person name="Zhao X."/>
            <person name="Boylan J."/>
            <person name="Ott S."/>
            <person name="Bowen H."/>
            <person name="Vavikolanu K."/>
            <person name="Mehta A."/>
            <person name="Aluvathingal J."/>
            <person name="Nadendla S."/>
            <person name="Yan Y."/>
            <person name="Sichtig H."/>
        </authorList>
    </citation>
    <scope>NUCLEOTIDE SEQUENCE [LARGE SCALE GENOMIC DNA]</scope>
    <source>
        <strain evidence="6 8">FDAARGOS_949</strain>
    </source>
</reference>
<dbReference type="GeneID" id="45694841"/>
<organism evidence="6 8">
    <name type="scientific">Burkholderia glumae</name>
    <name type="common">Pseudomonas glumae</name>
    <dbReference type="NCBI Taxonomy" id="337"/>
    <lineage>
        <taxon>Bacteria</taxon>
        <taxon>Pseudomonadati</taxon>
        <taxon>Pseudomonadota</taxon>
        <taxon>Betaproteobacteria</taxon>
        <taxon>Burkholderiales</taxon>
        <taxon>Burkholderiaceae</taxon>
        <taxon>Burkholderia</taxon>
    </lineage>
</organism>
<evidence type="ECO:0000256" key="3">
    <source>
        <dbReference type="SAM" id="MobiDB-lite"/>
    </source>
</evidence>
<dbReference type="SUPFAM" id="SSF54534">
    <property type="entry name" value="FKBP-like"/>
    <property type="match status" value="1"/>
</dbReference>
<dbReference type="SUPFAM" id="SSF109998">
    <property type="entry name" value="Triger factor/SurA peptide-binding domain-like"/>
    <property type="match status" value="1"/>
</dbReference>
<dbReference type="InterPro" id="IPR000297">
    <property type="entry name" value="PPIase_PpiC"/>
</dbReference>
<feature type="domain" description="PpiC" evidence="5">
    <location>
        <begin position="134"/>
        <end position="243"/>
    </location>
</feature>
<dbReference type="PANTHER" id="PTHR47637:SF1">
    <property type="entry name" value="CHAPERONE SURA"/>
    <property type="match status" value="1"/>
</dbReference>
<dbReference type="InterPro" id="IPR046357">
    <property type="entry name" value="PPIase_dom_sf"/>
</dbReference>
<evidence type="ECO:0000256" key="1">
    <source>
        <dbReference type="ARBA" id="ARBA00022729"/>
    </source>
</evidence>
<evidence type="ECO:0000313" key="9">
    <source>
        <dbReference type="Proteomes" id="UP001056386"/>
    </source>
</evidence>
<dbReference type="InterPro" id="IPR050280">
    <property type="entry name" value="OMP_Chaperone_SurA"/>
</dbReference>
<dbReference type="PANTHER" id="PTHR47637">
    <property type="entry name" value="CHAPERONE SURA"/>
    <property type="match status" value="1"/>
</dbReference>
<dbReference type="AlphaFoldDB" id="A0AAP9XY09"/>
<dbReference type="EMBL" id="CP099583">
    <property type="protein sequence ID" value="USS43925.1"/>
    <property type="molecule type" value="Genomic_DNA"/>
</dbReference>
<gene>
    <name evidence="6" type="ORF">I6H06_11020</name>
    <name evidence="7" type="ORF">NFI99_05650</name>
</gene>
<dbReference type="PROSITE" id="PS50198">
    <property type="entry name" value="PPIC_PPIASE_2"/>
    <property type="match status" value="1"/>
</dbReference>
<keyword evidence="9" id="KW-1185">Reference proteome</keyword>
<protein>
    <submittedName>
        <fullName evidence="7">Peptidyl-prolyl cis-trans isomerase</fullName>
    </submittedName>
    <submittedName>
        <fullName evidence="6">Peptidylprolyl isomerase</fullName>
    </submittedName>
</protein>
<dbReference type="Pfam" id="PF00639">
    <property type="entry name" value="Rotamase"/>
    <property type="match status" value="1"/>
</dbReference>
<reference evidence="7" key="2">
    <citation type="submission" date="2022-06" db="EMBL/GenBank/DDBJ databases">
        <title>Draft genome sequence of Burkholderia glumae strain GR20004 isolated from rice panicle showing bacterial panicle blight.</title>
        <authorList>
            <person name="Choi S.Y."/>
            <person name="Lee Y.H."/>
        </authorList>
    </citation>
    <scope>NUCLEOTIDE SEQUENCE</scope>
    <source>
        <strain evidence="7">GR20004</strain>
    </source>
</reference>
<evidence type="ECO:0000313" key="6">
    <source>
        <dbReference type="EMBL" id="QPQ90104.1"/>
    </source>
</evidence>
<evidence type="ECO:0000313" key="7">
    <source>
        <dbReference type="EMBL" id="USS43925.1"/>
    </source>
</evidence>
<evidence type="ECO:0000259" key="5">
    <source>
        <dbReference type="PROSITE" id="PS50198"/>
    </source>
</evidence>
<dbReference type="Gene3D" id="3.10.50.40">
    <property type="match status" value="1"/>
</dbReference>
<evidence type="ECO:0000313" key="8">
    <source>
        <dbReference type="Proteomes" id="UP000594892"/>
    </source>
</evidence>
<accession>A0AAP9XY09</accession>
<feature type="compositionally biased region" description="Polar residues" evidence="3">
    <location>
        <begin position="49"/>
        <end position="67"/>
    </location>
</feature>
<dbReference type="RefSeq" id="WP_102952628.1">
    <property type="nucleotide sequence ID" value="NZ_CP021075.1"/>
</dbReference>
<evidence type="ECO:0000256" key="2">
    <source>
        <dbReference type="PROSITE-ProRule" id="PRU00278"/>
    </source>
</evidence>
<dbReference type="InterPro" id="IPR027304">
    <property type="entry name" value="Trigger_fact/SurA_dom_sf"/>
</dbReference>
<dbReference type="GO" id="GO:0003755">
    <property type="term" value="F:peptidyl-prolyl cis-trans isomerase activity"/>
    <property type="evidence" value="ECO:0007669"/>
    <property type="project" value="UniProtKB-KW"/>
</dbReference>
<dbReference type="EMBL" id="CP065600">
    <property type="protein sequence ID" value="QPQ90104.1"/>
    <property type="molecule type" value="Genomic_DNA"/>
</dbReference>
<keyword evidence="1 4" id="KW-0732">Signal</keyword>
<dbReference type="Proteomes" id="UP000594892">
    <property type="component" value="Chromosome 1"/>
</dbReference>
<keyword evidence="2" id="KW-0697">Rotamase</keyword>
<keyword evidence="2 6" id="KW-0413">Isomerase</keyword>
<feature type="chain" id="PRO_5042941567" evidence="4">
    <location>
        <begin position="27"/>
        <end position="276"/>
    </location>
</feature>